<keyword evidence="1" id="KW-0472">Membrane</keyword>
<keyword evidence="1" id="KW-1133">Transmembrane helix</keyword>
<evidence type="ECO:0000313" key="3">
    <source>
        <dbReference type="Proteomes" id="UP000619355"/>
    </source>
</evidence>
<comment type="caution">
    <text evidence="2">The sequence shown here is derived from an EMBL/GenBank/DDBJ whole genome shotgun (WGS) entry which is preliminary data.</text>
</comment>
<protein>
    <submittedName>
        <fullName evidence="2">Uncharacterized protein</fullName>
    </submittedName>
</protein>
<keyword evidence="1" id="KW-0812">Transmembrane</keyword>
<gene>
    <name evidence="2" type="ORF">GCM10018980_15110</name>
</gene>
<evidence type="ECO:0000313" key="2">
    <source>
        <dbReference type="EMBL" id="GHG40663.1"/>
    </source>
</evidence>
<dbReference type="AlphaFoldDB" id="A0A919C344"/>
<proteinExistence type="predicted"/>
<accession>A0A919C344</accession>
<evidence type="ECO:0000256" key="1">
    <source>
        <dbReference type="SAM" id="Phobius"/>
    </source>
</evidence>
<sequence>MKRHTLAEPVGEGDFVSELQIYWVLCAAVAVGAVLTPMLRPHGRVKPSHAVGFALLASSAMPQLVDSGRGWAVAGWVSLGWWLLRVVVPLLVNSLGDRIVVPIIARRLTPEQVREYALASLPAACRVLLGVWPNRMIGLTFHTPTRRRFQRPVLLRSGCQLCFVEWMVRATLEQAVAEETIRTYRKHLAAGVNRLLVLTREDVTAPWSASVEEVSGVQAAPKVDCPAHLPESVS</sequence>
<keyword evidence="3" id="KW-1185">Reference proteome</keyword>
<dbReference type="EMBL" id="BNBF01000003">
    <property type="protein sequence ID" value="GHG40663.1"/>
    <property type="molecule type" value="Genomic_DNA"/>
</dbReference>
<reference evidence="3" key="1">
    <citation type="journal article" date="2019" name="Int. J. Syst. Evol. Microbiol.">
        <title>The Global Catalogue of Microorganisms (GCM) 10K type strain sequencing project: providing services to taxonomists for standard genome sequencing and annotation.</title>
        <authorList>
            <consortium name="The Broad Institute Genomics Platform"/>
            <consortium name="The Broad Institute Genome Sequencing Center for Infectious Disease"/>
            <person name="Wu L."/>
            <person name="Ma J."/>
        </authorList>
    </citation>
    <scope>NUCLEOTIDE SEQUENCE [LARGE SCALE GENOMIC DNA]</scope>
    <source>
        <strain evidence="3">JCM 4253</strain>
    </source>
</reference>
<feature type="transmembrane region" description="Helical" evidence="1">
    <location>
        <begin position="20"/>
        <end position="39"/>
    </location>
</feature>
<dbReference type="Proteomes" id="UP000619355">
    <property type="component" value="Unassembled WGS sequence"/>
</dbReference>
<name>A0A919C344_9ACTN</name>
<organism evidence="2 3">
    <name type="scientific">Streptomyces capoamus</name>
    <dbReference type="NCBI Taxonomy" id="68183"/>
    <lineage>
        <taxon>Bacteria</taxon>
        <taxon>Bacillati</taxon>
        <taxon>Actinomycetota</taxon>
        <taxon>Actinomycetes</taxon>
        <taxon>Kitasatosporales</taxon>
        <taxon>Streptomycetaceae</taxon>
        <taxon>Streptomyces</taxon>
    </lineage>
</organism>